<evidence type="ECO:0000256" key="4">
    <source>
        <dbReference type="ARBA" id="ARBA00022695"/>
    </source>
</evidence>
<dbReference type="PANTHER" id="PTHR31285">
    <property type="entry name" value="NICOTINAMIDE MONONUCLEOTIDE ADENYLYLTRANSFERASE"/>
    <property type="match status" value="1"/>
</dbReference>
<evidence type="ECO:0000256" key="5">
    <source>
        <dbReference type="ARBA" id="ARBA00022741"/>
    </source>
</evidence>
<dbReference type="InterPro" id="IPR014729">
    <property type="entry name" value="Rossmann-like_a/b/a_fold"/>
</dbReference>
<dbReference type="Proteomes" id="UP000267821">
    <property type="component" value="Unassembled WGS sequence"/>
</dbReference>
<protein>
    <submittedName>
        <fullName evidence="9">Nucleotidylyl transferase</fullName>
    </submittedName>
</protein>
<dbReference type="GO" id="GO:0005737">
    <property type="term" value="C:cytoplasm"/>
    <property type="evidence" value="ECO:0007669"/>
    <property type="project" value="TreeGrafter"/>
</dbReference>
<keyword evidence="3 9" id="KW-0808">Transferase</keyword>
<accession>A0A3N4LZY0</accession>
<reference evidence="9 10" key="1">
    <citation type="journal article" date="2018" name="Nat. Ecol. Evol.">
        <title>Pezizomycetes genomes reveal the molecular basis of ectomycorrhizal truffle lifestyle.</title>
        <authorList>
            <person name="Murat C."/>
            <person name="Payen T."/>
            <person name="Noel B."/>
            <person name="Kuo A."/>
            <person name="Morin E."/>
            <person name="Chen J."/>
            <person name="Kohler A."/>
            <person name="Krizsan K."/>
            <person name="Balestrini R."/>
            <person name="Da Silva C."/>
            <person name="Montanini B."/>
            <person name="Hainaut M."/>
            <person name="Levati E."/>
            <person name="Barry K.W."/>
            <person name="Belfiori B."/>
            <person name="Cichocki N."/>
            <person name="Clum A."/>
            <person name="Dockter R.B."/>
            <person name="Fauchery L."/>
            <person name="Guy J."/>
            <person name="Iotti M."/>
            <person name="Le Tacon F."/>
            <person name="Lindquist E.A."/>
            <person name="Lipzen A."/>
            <person name="Malagnac F."/>
            <person name="Mello A."/>
            <person name="Molinier V."/>
            <person name="Miyauchi S."/>
            <person name="Poulain J."/>
            <person name="Riccioni C."/>
            <person name="Rubini A."/>
            <person name="Sitrit Y."/>
            <person name="Splivallo R."/>
            <person name="Traeger S."/>
            <person name="Wang M."/>
            <person name="Zifcakova L."/>
            <person name="Wipf D."/>
            <person name="Zambonelli A."/>
            <person name="Paolocci F."/>
            <person name="Nowrousian M."/>
            <person name="Ottonello S."/>
            <person name="Baldrian P."/>
            <person name="Spatafora J.W."/>
            <person name="Henrissat B."/>
            <person name="Nagy L.G."/>
            <person name="Aury J.M."/>
            <person name="Wincker P."/>
            <person name="Grigoriev I.V."/>
            <person name="Bonfante P."/>
            <person name="Martin F.M."/>
        </authorList>
    </citation>
    <scope>NUCLEOTIDE SEQUENCE [LARGE SCALE GENOMIC DNA]</scope>
    <source>
        <strain evidence="9 10">ATCC MYA-4762</strain>
    </source>
</reference>
<dbReference type="AlphaFoldDB" id="A0A3N4LZY0"/>
<dbReference type="GO" id="GO:0000309">
    <property type="term" value="F:nicotinamide-nucleotide adenylyltransferase activity"/>
    <property type="evidence" value="ECO:0007669"/>
    <property type="project" value="UniProtKB-EC"/>
</dbReference>
<keyword evidence="6" id="KW-0067">ATP-binding</keyword>
<dbReference type="InParanoid" id="A0A3N4LZY0"/>
<evidence type="ECO:0000256" key="7">
    <source>
        <dbReference type="ARBA" id="ARBA00023027"/>
    </source>
</evidence>
<name>A0A3N4LZY0_9PEZI</name>
<evidence type="ECO:0000313" key="9">
    <source>
        <dbReference type="EMBL" id="RPB28494.1"/>
    </source>
</evidence>
<keyword evidence="7" id="KW-0520">NAD</keyword>
<evidence type="ECO:0000256" key="8">
    <source>
        <dbReference type="ARBA" id="ARBA00049001"/>
    </source>
</evidence>
<dbReference type="GO" id="GO:0005634">
    <property type="term" value="C:nucleus"/>
    <property type="evidence" value="ECO:0007669"/>
    <property type="project" value="TreeGrafter"/>
</dbReference>
<dbReference type="GO" id="GO:0009435">
    <property type="term" value="P:NAD+ biosynthetic process"/>
    <property type="evidence" value="ECO:0007669"/>
    <property type="project" value="UniProtKB-UniPathway"/>
</dbReference>
<evidence type="ECO:0000256" key="1">
    <source>
        <dbReference type="ARBA" id="ARBA00004790"/>
    </source>
</evidence>
<keyword evidence="2" id="KW-0662">Pyridine nucleotide biosynthesis</keyword>
<dbReference type="CDD" id="cd02165">
    <property type="entry name" value="NMNAT"/>
    <property type="match status" value="1"/>
</dbReference>
<keyword evidence="10" id="KW-1185">Reference proteome</keyword>
<organism evidence="9 10">
    <name type="scientific">Terfezia boudieri ATCC MYA-4762</name>
    <dbReference type="NCBI Taxonomy" id="1051890"/>
    <lineage>
        <taxon>Eukaryota</taxon>
        <taxon>Fungi</taxon>
        <taxon>Dikarya</taxon>
        <taxon>Ascomycota</taxon>
        <taxon>Pezizomycotina</taxon>
        <taxon>Pezizomycetes</taxon>
        <taxon>Pezizales</taxon>
        <taxon>Pezizaceae</taxon>
        <taxon>Terfezia</taxon>
    </lineage>
</organism>
<dbReference type="FunCoup" id="A0A3N4LZY0">
    <property type="interactions" value="41"/>
</dbReference>
<evidence type="ECO:0000313" key="10">
    <source>
        <dbReference type="Proteomes" id="UP000267821"/>
    </source>
</evidence>
<dbReference type="GO" id="GO:0016887">
    <property type="term" value="F:ATP hydrolysis activity"/>
    <property type="evidence" value="ECO:0007669"/>
    <property type="project" value="TreeGrafter"/>
</dbReference>
<dbReference type="InterPro" id="IPR005248">
    <property type="entry name" value="NadD/NMNAT"/>
</dbReference>
<comment type="catalytic activity">
    <reaction evidence="8">
        <text>beta-nicotinamide D-ribonucleotide + ATP + H(+) = diphosphate + NAD(+)</text>
        <dbReference type="Rhea" id="RHEA:21360"/>
        <dbReference type="ChEBI" id="CHEBI:14649"/>
        <dbReference type="ChEBI" id="CHEBI:15378"/>
        <dbReference type="ChEBI" id="CHEBI:30616"/>
        <dbReference type="ChEBI" id="CHEBI:33019"/>
        <dbReference type="ChEBI" id="CHEBI:57540"/>
        <dbReference type="EC" id="2.7.7.1"/>
    </reaction>
</comment>
<evidence type="ECO:0000256" key="6">
    <source>
        <dbReference type="ARBA" id="ARBA00022840"/>
    </source>
</evidence>
<sequence>MASNGSNWAEAAEYLHAMVDRFQTTEGTEYEVVGKVEGSEQPSGDMLVLDSSFNPPTRGHMSMIVSALRTPTTDGYTPNSKCTRYSRILLLLAVQNADKAPQPASFGDRLTMMLLFAEDIHSAARDTGLSILPVEVGVIKHARFLDKAITLRKAYPEGSEMVFLTGFDTLIRLFNPKYYGGNLAPLAPFFEKGNSIQCFLRPMEGGSGEWKREQEMFLEEIRGGKRERDGCPREWGRRVQMMVNLNRNANGSLPVSSTLVREALINEDEGVLKNMLTEGVRKWIVQRGLYRDQKPL</sequence>
<keyword evidence="4" id="KW-0548">Nucleotidyltransferase</keyword>
<evidence type="ECO:0000256" key="3">
    <source>
        <dbReference type="ARBA" id="ARBA00022679"/>
    </source>
</evidence>
<dbReference type="GO" id="GO:0005524">
    <property type="term" value="F:ATP binding"/>
    <property type="evidence" value="ECO:0007669"/>
    <property type="project" value="UniProtKB-KW"/>
</dbReference>
<gene>
    <name evidence="9" type="ORF">L211DRAFT_818207</name>
</gene>
<dbReference type="Gene3D" id="3.40.50.620">
    <property type="entry name" value="HUPs"/>
    <property type="match status" value="1"/>
</dbReference>
<keyword evidence="5" id="KW-0547">Nucleotide-binding</keyword>
<dbReference type="OrthoDB" id="5591297at2759"/>
<dbReference type="UniPathway" id="UPA00253">
    <property type="reaction ID" value="UER00600"/>
</dbReference>
<dbReference type="EMBL" id="ML121529">
    <property type="protein sequence ID" value="RPB28494.1"/>
    <property type="molecule type" value="Genomic_DNA"/>
</dbReference>
<comment type="pathway">
    <text evidence="1">Cofactor biosynthesis; NAD(+) biosynthesis.</text>
</comment>
<proteinExistence type="predicted"/>
<evidence type="ECO:0000256" key="2">
    <source>
        <dbReference type="ARBA" id="ARBA00022642"/>
    </source>
</evidence>
<dbReference type="SUPFAM" id="SSF52374">
    <property type="entry name" value="Nucleotidylyl transferase"/>
    <property type="match status" value="1"/>
</dbReference>
<dbReference type="PANTHER" id="PTHR31285:SF0">
    <property type="entry name" value="NICOTINAMIDE MONONUCLEOTIDE ADENYLYLTRANSFERASE"/>
    <property type="match status" value="1"/>
</dbReference>
<dbReference type="STRING" id="1051890.A0A3N4LZY0"/>